<dbReference type="GO" id="GO:0032259">
    <property type="term" value="P:methylation"/>
    <property type="evidence" value="ECO:0007669"/>
    <property type="project" value="UniProtKB-KW"/>
</dbReference>
<dbReference type="SUPFAM" id="SSF53335">
    <property type="entry name" value="S-adenosyl-L-methionine-dependent methyltransferases"/>
    <property type="match status" value="1"/>
</dbReference>
<dbReference type="InterPro" id="IPR029063">
    <property type="entry name" value="SAM-dependent_MTases_sf"/>
</dbReference>
<name>A0A4P7GIW8_9ACTN</name>
<dbReference type="OrthoDB" id="3780655at2"/>
<dbReference type="RefSeq" id="WP_135075246.1">
    <property type="nucleotide sequence ID" value="NZ_CP038267.1"/>
</dbReference>
<keyword evidence="1" id="KW-0489">Methyltransferase</keyword>
<sequence length="509" mass="56333">MESSLRVRRVDERGVAVSRAEDRPVDVLFDGQRVWSFRVVRDTRNHGLRGRLAPWPRPLVRYLDGRARVVVRDASSGEVHFDDEVRFGSSEERVSVINREGIALGVDKSGRLVPTFETRGAEDISALVTATLAVLEAVAEGGVRPFVGYGTLLGAVREGGVLGHDSDADIAYVSEHHTPVDVIRESFRLQRQVRQRGFETVRYSGAAFKVLVREADGFRRGIDVFAGFLDEGRLYLMGEVGVPFEEEWLYPLGTASFEGAEVPVPARPERLLEAMYGPGWRHPDPAFKFETPRGVTKALNDWFRGLRPGFNDWQRRYSVRKRRPVTRGPAHLAKLAHEEAVRTGATVLDVGAGKGPDAWWLASKGVPVVAYEFVPFALDGVAAQAREGDRPLEVRHLNLTDTRSVFYEGARLARRPGPRIVLAQHVLDATTPVGRDSFARLCSMALRDGGTVYAQFHTGPTTSEVEWANGVDPEVVADLLRKAGAREVTLTEHGRGGAQHPVVRVVAEW</sequence>
<dbReference type="Proteomes" id="UP000294894">
    <property type="component" value="Chromosome"/>
</dbReference>
<gene>
    <name evidence="1" type="ORF">EXE57_06400</name>
</gene>
<dbReference type="PANTHER" id="PTHR13627">
    <property type="entry name" value="FUKUTIN RELATED PROTEIN"/>
    <property type="match status" value="1"/>
</dbReference>
<evidence type="ECO:0000313" key="1">
    <source>
        <dbReference type="EMBL" id="QBR91948.1"/>
    </source>
</evidence>
<dbReference type="GO" id="GO:0008168">
    <property type="term" value="F:methyltransferase activity"/>
    <property type="evidence" value="ECO:0007669"/>
    <property type="project" value="UniProtKB-KW"/>
</dbReference>
<dbReference type="AlphaFoldDB" id="A0A4P7GIW8"/>
<proteinExistence type="predicted"/>
<dbReference type="PANTHER" id="PTHR13627:SF31">
    <property type="entry name" value="RIBITOL 5-PHOSPHATE TRANSFERASE FKRP"/>
    <property type="match status" value="1"/>
</dbReference>
<dbReference type="Gene3D" id="3.40.50.150">
    <property type="entry name" value="Vaccinia Virus protein VP39"/>
    <property type="match status" value="1"/>
</dbReference>
<accession>A0A4P7GIW8</accession>
<evidence type="ECO:0000313" key="2">
    <source>
        <dbReference type="Proteomes" id="UP000294894"/>
    </source>
</evidence>
<organism evidence="1 2">
    <name type="scientific">Nocardioides euryhalodurans</name>
    <dbReference type="NCBI Taxonomy" id="2518370"/>
    <lineage>
        <taxon>Bacteria</taxon>
        <taxon>Bacillati</taxon>
        <taxon>Actinomycetota</taxon>
        <taxon>Actinomycetes</taxon>
        <taxon>Propionibacteriales</taxon>
        <taxon>Nocardioidaceae</taxon>
        <taxon>Nocardioides</taxon>
    </lineage>
</organism>
<dbReference type="KEGG" id="noy:EXE57_06400"/>
<protein>
    <submittedName>
        <fullName evidence="1">Class I SAM-dependent methyltransferase</fullName>
    </submittedName>
</protein>
<keyword evidence="2" id="KW-1185">Reference proteome</keyword>
<dbReference type="InterPro" id="IPR052613">
    <property type="entry name" value="LicD_transferase"/>
</dbReference>
<keyword evidence="1" id="KW-0808">Transferase</keyword>
<reference evidence="1 2" key="1">
    <citation type="submission" date="2019-03" db="EMBL/GenBank/DDBJ databases">
        <title>Three New Species of Nocardioides, Nocardioides euryhalodurans sp. nov., Nocardioides seonyuensis sp. nov. and Nocardioides eburneoflavus sp. nov., Iolated from Soil.</title>
        <authorList>
            <person name="Roh S.G."/>
            <person name="Lee C."/>
            <person name="Kim M.-K."/>
            <person name="Kim S.B."/>
        </authorList>
    </citation>
    <scope>NUCLEOTIDE SEQUENCE [LARGE SCALE GENOMIC DNA]</scope>
    <source>
        <strain evidence="1 2">MMS17-SY117</strain>
    </source>
</reference>
<dbReference type="EMBL" id="CP038267">
    <property type="protein sequence ID" value="QBR91948.1"/>
    <property type="molecule type" value="Genomic_DNA"/>
</dbReference>